<evidence type="ECO:0000313" key="2">
    <source>
        <dbReference type="EMBL" id="MDP9729691.1"/>
    </source>
</evidence>
<dbReference type="EMBL" id="JAURUO010000019">
    <property type="protein sequence ID" value="MDP9729691.1"/>
    <property type="molecule type" value="Genomic_DNA"/>
</dbReference>
<accession>A0ABT9LZN0</accession>
<name>A0ABT9LZN0_9BACL</name>
<protein>
    <submittedName>
        <fullName evidence="2">Rhodanese-related sulfurtransferase</fullName>
    </submittedName>
</protein>
<dbReference type="InterPro" id="IPR001307">
    <property type="entry name" value="Thiosulphate_STrfase_CS"/>
</dbReference>
<feature type="domain" description="Rhodanese" evidence="1">
    <location>
        <begin position="16"/>
        <end position="107"/>
    </location>
</feature>
<evidence type="ECO:0000259" key="1">
    <source>
        <dbReference type="PROSITE" id="PS50206"/>
    </source>
</evidence>
<organism evidence="2 3">
    <name type="scientific">Alicyclobacillus tolerans</name>
    <dbReference type="NCBI Taxonomy" id="90970"/>
    <lineage>
        <taxon>Bacteria</taxon>
        <taxon>Bacillati</taxon>
        <taxon>Bacillota</taxon>
        <taxon>Bacilli</taxon>
        <taxon>Bacillales</taxon>
        <taxon>Alicyclobacillaceae</taxon>
        <taxon>Alicyclobacillus</taxon>
    </lineage>
</organism>
<dbReference type="InterPro" id="IPR001763">
    <property type="entry name" value="Rhodanese-like_dom"/>
</dbReference>
<dbReference type="SMART" id="SM00450">
    <property type="entry name" value="RHOD"/>
    <property type="match status" value="1"/>
</dbReference>
<dbReference type="PANTHER" id="PTHR43031:SF1">
    <property type="entry name" value="PYRIDINE NUCLEOTIDE-DISULPHIDE OXIDOREDUCTASE"/>
    <property type="match status" value="1"/>
</dbReference>
<dbReference type="CDD" id="cd00158">
    <property type="entry name" value="RHOD"/>
    <property type="match status" value="1"/>
</dbReference>
<dbReference type="PANTHER" id="PTHR43031">
    <property type="entry name" value="FAD-DEPENDENT OXIDOREDUCTASE"/>
    <property type="match status" value="1"/>
</dbReference>
<dbReference type="Proteomes" id="UP001229209">
    <property type="component" value="Unassembled WGS sequence"/>
</dbReference>
<sequence>MTEFIEPTELLEKLNADATPLVIDVRTPDEFNQGHIPGAINIPMDDLPTRLSEIPKERPIVSYCNMRHPGNSRGERAAQFLKDSGYQALAIDGGFIEWNKAGLPVQAQSL</sequence>
<dbReference type="PROSITE" id="PS00380">
    <property type="entry name" value="RHODANESE_1"/>
    <property type="match status" value="1"/>
</dbReference>
<dbReference type="RefSeq" id="WP_058095727.1">
    <property type="nucleotide sequence ID" value="NZ_JAURUO010000019.1"/>
</dbReference>
<keyword evidence="3" id="KW-1185">Reference proteome</keyword>
<dbReference type="Gene3D" id="3.40.250.10">
    <property type="entry name" value="Rhodanese-like domain"/>
    <property type="match status" value="1"/>
</dbReference>
<reference evidence="2 3" key="1">
    <citation type="submission" date="2023-07" db="EMBL/GenBank/DDBJ databases">
        <title>Genomic Encyclopedia of Type Strains, Phase IV (KMG-IV): sequencing the most valuable type-strain genomes for metagenomic binning, comparative biology and taxonomic classification.</title>
        <authorList>
            <person name="Goeker M."/>
        </authorList>
    </citation>
    <scope>NUCLEOTIDE SEQUENCE [LARGE SCALE GENOMIC DNA]</scope>
    <source>
        <strain evidence="2 3">DSM 25924</strain>
    </source>
</reference>
<comment type="caution">
    <text evidence="2">The sequence shown here is derived from an EMBL/GenBank/DDBJ whole genome shotgun (WGS) entry which is preliminary data.</text>
</comment>
<dbReference type="InterPro" id="IPR036873">
    <property type="entry name" value="Rhodanese-like_dom_sf"/>
</dbReference>
<dbReference type="SUPFAM" id="SSF52821">
    <property type="entry name" value="Rhodanese/Cell cycle control phosphatase"/>
    <property type="match status" value="1"/>
</dbReference>
<dbReference type="InterPro" id="IPR050229">
    <property type="entry name" value="GlpE_sulfurtransferase"/>
</dbReference>
<gene>
    <name evidence="2" type="ORF">J2S04_002665</name>
</gene>
<dbReference type="Pfam" id="PF00581">
    <property type="entry name" value="Rhodanese"/>
    <property type="match status" value="1"/>
</dbReference>
<proteinExistence type="predicted"/>
<evidence type="ECO:0000313" key="3">
    <source>
        <dbReference type="Proteomes" id="UP001229209"/>
    </source>
</evidence>
<dbReference type="PROSITE" id="PS50206">
    <property type="entry name" value="RHODANESE_3"/>
    <property type="match status" value="1"/>
</dbReference>